<proteinExistence type="predicted"/>
<dbReference type="Proteomes" id="UP000197025">
    <property type="component" value="Unassembled WGS sequence"/>
</dbReference>
<dbReference type="PANTHER" id="PTHR10849:SF24">
    <property type="entry name" value="NADH-QUINONE OXIDOREDUCTASE SUBUNIT I 2"/>
    <property type="match status" value="1"/>
</dbReference>
<keyword evidence="10" id="KW-0830">Ubiquinone</keyword>
<evidence type="ECO:0000256" key="10">
    <source>
        <dbReference type="ARBA" id="ARBA00023075"/>
    </source>
</evidence>
<dbReference type="InterPro" id="IPR017900">
    <property type="entry name" value="4Fe4S_Fe_S_CS"/>
</dbReference>
<reference evidence="15" key="1">
    <citation type="submission" date="2017-06" db="EMBL/GenBank/DDBJ databases">
        <authorList>
            <person name="Varghese N."/>
            <person name="Submissions S."/>
        </authorList>
    </citation>
    <scope>NUCLEOTIDE SEQUENCE [LARGE SCALE GENOMIC DNA]</scope>
    <source>
        <strain evidence="15">JAD2</strain>
    </source>
</reference>
<evidence type="ECO:0000256" key="5">
    <source>
        <dbReference type="ARBA" id="ARBA00022737"/>
    </source>
</evidence>
<evidence type="ECO:0000256" key="8">
    <source>
        <dbReference type="ARBA" id="ARBA00023014"/>
    </source>
</evidence>
<dbReference type="PROSITE" id="PS51379">
    <property type="entry name" value="4FE4S_FER_2"/>
    <property type="match status" value="2"/>
</dbReference>
<evidence type="ECO:0000256" key="9">
    <source>
        <dbReference type="ARBA" id="ARBA00023027"/>
    </source>
</evidence>
<accession>A0A212PZ77</accession>
<keyword evidence="15" id="KW-1185">Reference proteome</keyword>
<evidence type="ECO:0000256" key="7">
    <source>
        <dbReference type="ARBA" id="ARBA00023004"/>
    </source>
</evidence>
<dbReference type="PANTHER" id="PTHR10849">
    <property type="entry name" value="NADH DEHYDROGENASE UBIQUINONE IRON-SULFUR PROTEIN 8, MITOCHONDRIAL"/>
    <property type="match status" value="1"/>
</dbReference>
<dbReference type="Gene3D" id="3.30.70.3270">
    <property type="match status" value="1"/>
</dbReference>
<keyword evidence="9" id="KW-0520">NAD</keyword>
<evidence type="ECO:0000313" key="14">
    <source>
        <dbReference type="EMBL" id="SNB52405.1"/>
    </source>
</evidence>
<keyword evidence="11" id="KW-0472">Membrane</keyword>
<keyword evidence="5" id="KW-0677">Repeat</keyword>
<keyword evidence="8" id="KW-0411">Iron-sulfur</keyword>
<dbReference type="SUPFAM" id="SSF54862">
    <property type="entry name" value="4Fe-4S ferredoxins"/>
    <property type="match status" value="1"/>
</dbReference>
<evidence type="ECO:0000259" key="13">
    <source>
        <dbReference type="PROSITE" id="PS51379"/>
    </source>
</evidence>
<protein>
    <submittedName>
        <fullName evidence="14">NADH-quinone oxidoreductase subunit I</fullName>
    </submittedName>
</protein>
<keyword evidence="2" id="KW-0004">4Fe-4S</keyword>
<evidence type="ECO:0000256" key="11">
    <source>
        <dbReference type="ARBA" id="ARBA00023136"/>
    </source>
</evidence>
<feature type="domain" description="4Fe-4S ferredoxin-type" evidence="13">
    <location>
        <begin position="75"/>
        <end position="104"/>
    </location>
</feature>
<feature type="region of interest" description="Disordered" evidence="12">
    <location>
        <begin position="184"/>
        <end position="207"/>
    </location>
</feature>
<dbReference type="RefSeq" id="WP_088570080.1">
    <property type="nucleotide sequence ID" value="NZ_FYEK01000003.1"/>
</dbReference>
<evidence type="ECO:0000256" key="4">
    <source>
        <dbReference type="ARBA" id="ARBA00022723"/>
    </source>
</evidence>
<keyword evidence="6" id="KW-1278">Translocase</keyword>
<dbReference type="GO" id="GO:0016651">
    <property type="term" value="F:oxidoreductase activity, acting on NAD(P)H"/>
    <property type="evidence" value="ECO:0007669"/>
    <property type="project" value="InterPro"/>
</dbReference>
<keyword evidence="4" id="KW-0479">Metal-binding</keyword>
<dbReference type="InterPro" id="IPR010226">
    <property type="entry name" value="NADH_quinone_OxRdtase_chainI"/>
</dbReference>
<evidence type="ECO:0000256" key="1">
    <source>
        <dbReference type="ARBA" id="ARBA00022475"/>
    </source>
</evidence>
<organism evidence="14 15">
    <name type="scientific">Thermoflexus hugenholtzii JAD2</name>
    <dbReference type="NCBI Taxonomy" id="877466"/>
    <lineage>
        <taxon>Bacteria</taxon>
        <taxon>Bacillati</taxon>
        <taxon>Chloroflexota</taxon>
        <taxon>Thermoflexia</taxon>
        <taxon>Thermoflexales</taxon>
        <taxon>Thermoflexaceae</taxon>
        <taxon>Thermoflexus</taxon>
    </lineage>
</organism>
<dbReference type="Pfam" id="PF12838">
    <property type="entry name" value="Fer4_7"/>
    <property type="match status" value="1"/>
</dbReference>
<feature type="domain" description="4Fe-4S ferredoxin-type" evidence="13">
    <location>
        <begin position="117"/>
        <end position="146"/>
    </location>
</feature>
<dbReference type="GO" id="GO:0016020">
    <property type="term" value="C:membrane"/>
    <property type="evidence" value="ECO:0007669"/>
    <property type="project" value="InterPro"/>
</dbReference>
<gene>
    <name evidence="14" type="ORF">SAMN02746019_00023090</name>
</gene>
<dbReference type="InParanoid" id="A0A212PZ77"/>
<dbReference type="OrthoDB" id="9803192at2"/>
<name>A0A212PZ77_9CHLR</name>
<evidence type="ECO:0000256" key="12">
    <source>
        <dbReference type="SAM" id="MobiDB-lite"/>
    </source>
</evidence>
<dbReference type="GO" id="GO:0046872">
    <property type="term" value="F:metal ion binding"/>
    <property type="evidence" value="ECO:0007669"/>
    <property type="project" value="UniProtKB-KW"/>
</dbReference>
<dbReference type="GO" id="GO:0051539">
    <property type="term" value="F:4 iron, 4 sulfur cluster binding"/>
    <property type="evidence" value="ECO:0007669"/>
    <property type="project" value="UniProtKB-KW"/>
</dbReference>
<dbReference type="PROSITE" id="PS00198">
    <property type="entry name" value="4FE4S_FER_1"/>
    <property type="match status" value="1"/>
</dbReference>
<evidence type="ECO:0000256" key="6">
    <source>
        <dbReference type="ARBA" id="ARBA00022967"/>
    </source>
</evidence>
<dbReference type="EMBL" id="FYEK01000003">
    <property type="protein sequence ID" value="SNB52405.1"/>
    <property type="molecule type" value="Genomic_DNA"/>
</dbReference>
<keyword evidence="1" id="KW-1003">Cell membrane</keyword>
<keyword evidence="3" id="KW-0874">Quinone</keyword>
<dbReference type="InterPro" id="IPR017896">
    <property type="entry name" value="4Fe4S_Fe-S-bd"/>
</dbReference>
<dbReference type="AlphaFoldDB" id="A0A212PZ77"/>
<sequence>MIYGLGILKGLGVTLKHFIYSYLEDVRYLFEGGRYQPRHLPARQGPRARGVFTVQYPKEKLPLPENFRYIPFLVYDTQEDKIKCTSCGICAKVCPPQCIWIVRGTDPQTGRPRPEPEAFYIDATICMSCGFCAEFCPFDAIKMDHDYELSAYERYESLLFDLPRLLKPDTYHAQIHPSDWARELAEKEAEKAKKGEKAEKAPARASS</sequence>
<evidence type="ECO:0000256" key="3">
    <source>
        <dbReference type="ARBA" id="ARBA00022719"/>
    </source>
</evidence>
<keyword evidence="7" id="KW-0408">Iron</keyword>
<dbReference type="GO" id="GO:0048038">
    <property type="term" value="F:quinone binding"/>
    <property type="evidence" value="ECO:0007669"/>
    <property type="project" value="UniProtKB-KW"/>
</dbReference>
<evidence type="ECO:0000256" key="2">
    <source>
        <dbReference type="ARBA" id="ARBA00022485"/>
    </source>
</evidence>
<evidence type="ECO:0000313" key="15">
    <source>
        <dbReference type="Proteomes" id="UP000197025"/>
    </source>
</evidence>